<evidence type="ECO:0000313" key="2">
    <source>
        <dbReference type="EMBL" id="ATC63791.1"/>
    </source>
</evidence>
<protein>
    <submittedName>
        <fullName evidence="2">Uncharacterized protein</fullName>
    </submittedName>
</protein>
<gene>
    <name evidence="2" type="ORF">CMV30_07400</name>
</gene>
<accession>A0A290QHG5</accession>
<feature type="transmembrane region" description="Helical" evidence="1">
    <location>
        <begin position="46"/>
        <end position="66"/>
    </location>
</feature>
<keyword evidence="3" id="KW-1185">Reference proteome</keyword>
<dbReference type="Proteomes" id="UP000217265">
    <property type="component" value="Chromosome"/>
</dbReference>
<reference evidence="2 3" key="1">
    <citation type="submission" date="2017-09" db="EMBL/GenBank/DDBJ databases">
        <title>Complete genome sequence of Verrucomicrobial strain HZ-65, isolated from freshwater.</title>
        <authorList>
            <person name="Choi A."/>
        </authorList>
    </citation>
    <scope>NUCLEOTIDE SEQUENCE [LARGE SCALE GENOMIC DNA]</scope>
    <source>
        <strain evidence="2 3">HZ-65</strain>
    </source>
</reference>
<organism evidence="2 3">
    <name type="scientific">Nibricoccus aquaticus</name>
    <dbReference type="NCBI Taxonomy" id="2576891"/>
    <lineage>
        <taxon>Bacteria</taxon>
        <taxon>Pseudomonadati</taxon>
        <taxon>Verrucomicrobiota</taxon>
        <taxon>Opitutia</taxon>
        <taxon>Opitutales</taxon>
        <taxon>Opitutaceae</taxon>
        <taxon>Nibricoccus</taxon>
    </lineage>
</organism>
<keyword evidence="1" id="KW-0472">Membrane</keyword>
<proteinExistence type="predicted"/>
<dbReference type="AlphaFoldDB" id="A0A290QHG5"/>
<sequence>MNRLAAYKVSLRRDIGRRRVQCVADTARVMRPLVWAERVRAFFRKLGPLAAIATVPALALVMRVAFPARSCSARWCVGGLSSLTCSVF</sequence>
<keyword evidence="1" id="KW-0812">Transmembrane</keyword>
<dbReference type="KEGG" id="vbh:CMV30_07400"/>
<keyword evidence="1" id="KW-1133">Transmembrane helix</keyword>
<name>A0A290QHG5_9BACT</name>
<evidence type="ECO:0000256" key="1">
    <source>
        <dbReference type="SAM" id="Phobius"/>
    </source>
</evidence>
<evidence type="ECO:0000313" key="3">
    <source>
        <dbReference type="Proteomes" id="UP000217265"/>
    </source>
</evidence>
<dbReference type="EMBL" id="CP023344">
    <property type="protein sequence ID" value="ATC63791.1"/>
    <property type="molecule type" value="Genomic_DNA"/>
</dbReference>